<keyword evidence="10" id="KW-0325">Glycoprotein</keyword>
<dbReference type="GeneTree" id="ENSGT00940000159970"/>
<dbReference type="SMART" id="SM00180">
    <property type="entry name" value="EGF_Lam"/>
    <property type="match status" value="5"/>
</dbReference>
<feature type="disulfide bond" evidence="12">
    <location>
        <begin position="184"/>
        <end position="193"/>
    </location>
</feature>
<dbReference type="GO" id="GO:0005576">
    <property type="term" value="C:extracellular region"/>
    <property type="evidence" value="ECO:0007669"/>
    <property type="project" value="UniProtKB-ARBA"/>
</dbReference>
<dbReference type="GO" id="GO:0016020">
    <property type="term" value="C:membrane"/>
    <property type="evidence" value="ECO:0007669"/>
    <property type="project" value="UniProtKB-SubCell"/>
</dbReference>
<feature type="compositionally biased region" description="Basic residues" evidence="13">
    <location>
        <begin position="1476"/>
        <end position="1488"/>
    </location>
</feature>
<dbReference type="Pfam" id="PF06009">
    <property type="entry name" value="Laminin_II"/>
    <property type="match status" value="1"/>
</dbReference>
<accession>W5NK30</accession>
<reference evidence="17" key="2">
    <citation type="submission" date="2025-08" db="UniProtKB">
        <authorList>
            <consortium name="Ensembl"/>
        </authorList>
    </citation>
    <scope>IDENTIFICATION</scope>
</reference>
<dbReference type="GO" id="GO:0030334">
    <property type="term" value="P:regulation of cell migration"/>
    <property type="evidence" value="ECO:0007669"/>
    <property type="project" value="InterPro"/>
</dbReference>
<dbReference type="GO" id="GO:0005201">
    <property type="term" value="F:extracellular matrix structural constituent"/>
    <property type="evidence" value="ECO:0000318"/>
    <property type="project" value="GO_Central"/>
</dbReference>
<evidence type="ECO:0000313" key="18">
    <source>
        <dbReference type="Proteomes" id="UP000018468"/>
    </source>
</evidence>
<dbReference type="HOGENOM" id="CLU_002814_0_0_1"/>
<dbReference type="EMBL" id="AHAT01012022">
    <property type="status" value="NOT_ANNOTATED_CDS"/>
    <property type="molecule type" value="Genomic_DNA"/>
</dbReference>
<evidence type="ECO:0000256" key="10">
    <source>
        <dbReference type="ARBA" id="ARBA00023180"/>
    </source>
</evidence>
<dbReference type="eggNOG" id="KOG1836">
    <property type="taxonomic scope" value="Eukaryota"/>
</dbReference>
<dbReference type="Pfam" id="PF24973">
    <property type="entry name" value="EGF_LMN_ATRN"/>
    <property type="match status" value="1"/>
</dbReference>
<feature type="disulfide bond" evidence="12">
    <location>
        <begin position="129"/>
        <end position="138"/>
    </location>
</feature>
<dbReference type="InterPro" id="IPR000742">
    <property type="entry name" value="EGF"/>
</dbReference>
<evidence type="ECO:0000256" key="8">
    <source>
        <dbReference type="ARBA" id="ARBA00023054"/>
    </source>
</evidence>
<dbReference type="FunFam" id="2.10.25.10:FF:000033">
    <property type="entry name" value="Laminin subunit alpha 2"/>
    <property type="match status" value="1"/>
</dbReference>
<keyword evidence="6" id="KW-0084">Basement membrane</keyword>
<feature type="domain" description="Laminin G" evidence="15">
    <location>
        <begin position="1108"/>
        <end position="1285"/>
    </location>
</feature>
<dbReference type="STRING" id="7918.ENSLOCP00000020989"/>
<dbReference type="FunFam" id="2.60.120.200:FF:000064">
    <property type="entry name" value="Laminin subunit alpha 4"/>
    <property type="match status" value="1"/>
</dbReference>
<evidence type="ECO:0000259" key="15">
    <source>
        <dbReference type="PROSITE" id="PS50025"/>
    </source>
</evidence>
<keyword evidence="11 12" id="KW-0424">Laminin EGF-like domain</keyword>
<comment type="caution">
    <text evidence="12">Lacks conserved residue(s) required for the propagation of feature annotation.</text>
</comment>
<feature type="domain" description="Laminin G" evidence="15">
    <location>
        <begin position="1292"/>
        <end position="1458"/>
    </location>
</feature>
<dbReference type="GO" id="GO:0005604">
    <property type="term" value="C:basement membrane"/>
    <property type="evidence" value="ECO:0000318"/>
    <property type="project" value="GO_Central"/>
</dbReference>
<evidence type="ECO:0000256" key="5">
    <source>
        <dbReference type="ARBA" id="ARBA00022737"/>
    </source>
</evidence>
<evidence type="ECO:0000313" key="17">
    <source>
        <dbReference type="Ensembl" id="ENSLOCP00000020989.1"/>
    </source>
</evidence>
<dbReference type="FunFam" id="2.10.25.10:FF:000051">
    <property type="entry name" value="Laminin subunit alpha 4"/>
    <property type="match status" value="1"/>
</dbReference>
<feature type="domain" description="Laminin EGF-like" evidence="16">
    <location>
        <begin position="213"/>
        <end position="259"/>
    </location>
</feature>
<proteinExistence type="predicted"/>
<evidence type="ECO:0000256" key="11">
    <source>
        <dbReference type="ARBA" id="ARBA00023292"/>
    </source>
</evidence>
<dbReference type="GO" id="GO:0030155">
    <property type="term" value="P:regulation of cell adhesion"/>
    <property type="evidence" value="ECO:0007669"/>
    <property type="project" value="InterPro"/>
</dbReference>
<dbReference type="PROSITE" id="PS01248">
    <property type="entry name" value="EGF_LAM_1"/>
    <property type="match status" value="2"/>
</dbReference>
<reference evidence="17" key="3">
    <citation type="submission" date="2025-09" db="UniProtKB">
        <authorList>
            <consortium name="Ensembl"/>
        </authorList>
    </citation>
    <scope>IDENTIFICATION</scope>
</reference>
<evidence type="ECO:0000256" key="7">
    <source>
        <dbReference type="ARBA" id="ARBA00022889"/>
    </source>
</evidence>
<evidence type="ECO:0000256" key="9">
    <source>
        <dbReference type="ARBA" id="ARBA00023157"/>
    </source>
</evidence>
<name>W5NK30_LEPOC</name>
<feature type="domain" description="Laminin G" evidence="15">
    <location>
        <begin position="1706"/>
        <end position="1879"/>
    </location>
</feature>
<dbReference type="InterPro" id="IPR050372">
    <property type="entry name" value="Neurexin-related_CASP"/>
</dbReference>
<dbReference type="CDD" id="cd00110">
    <property type="entry name" value="LamG"/>
    <property type="match status" value="5"/>
</dbReference>
<feature type="domain" description="Laminin G" evidence="15">
    <location>
        <begin position="1528"/>
        <end position="1699"/>
    </location>
</feature>
<evidence type="ECO:0000256" key="4">
    <source>
        <dbReference type="ARBA" id="ARBA00022729"/>
    </source>
</evidence>
<feature type="region of interest" description="Disordered" evidence="13">
    <location>
        <begin position="1470"/>
        <end position="1491"/>
    </location>
</feature>
<feature type="domain" description="Laminin G" evidence="15">
    <location>
        <begin position="896"/>
        <end position="1096"/>
    </location>
</feature>
<feature type="domain" description="Laminin EGF-like" evidence="16">
    <location>
        <begin position="103"/>
        <end position="158"/>
    </location>
</feature>
<dbReference type="PROSITE" id="PS50027">
    <property type="entry name" value="EGF_LAM_2"/>
    <property type="match status" value="4"/>
</dbReference>
<dbReference type="InterPro" id="IPR001791">
    <property type="entry name" value="Laminin_G"/>
</dbReference>
<dbReference type="GO" id="GO:0043256">
    <property type="term" value="C:laminin complex"/>
    <property type="evidence" value="ECO:0007669"/>
    <property type="project" value="UniProtKB-ARBA"/>
</dbReference>
<feature type="disulfide bond" evidence="12">
    <location>
        <begin position="232"/>
        <end position="241"/>
    </location>
</feature>
<protein>
    <submittedName>
        <fullName evidence="17">Laminin subunit alpha 4</fullName>
    </submittedName>
</protein>
<keyword evidence="3" id="KW-0272">Extracellular matrix</keyword>
<evidence type="ECO:0000256" key="2">
    <source>
        <dbReference type="ARBA" id="ARBA00022525"/>
    </source>
</evidence>
<keyword evidence="4 14" id="KW-0732">Signal</keyword>
<dbReference type="OMA" id="CLGEPPM"/>
<feature type="disulfide bond" evidence="12">
    <location>
        <begin position="280"/>
        <end position="289"/>
    </location>
</feature>
<sequence length="1882" mass="207999">MALTVLPSLCWFSIFLGLICPAFGSSYGGQQAPVLKVCGKGYFLSKLSKCLPCNCGGHSINCEDITGICIDCQNNTKGDFCEECHDGFTVEITAGGDHICWPCACPLPLISNNFAVSCEKRGKTERCMCQEGYAGPICERCAPGYYGNPLRVGDTCKKCDCNGNTDPNLIFSDCHNVTGHCQTCWRNTAGVNCERCAPGFFGDAISAKNCRECPCNKCGTQSCDDRTGRCHCKPGVTGPLCDRCEAGYSGFTSCLGCRKCECALASVRRACNPLTQACECQPGATGQHCEHCSSGYWKYGPSGCQECDCDGGPCDSRTGECLPEPSVPPKVCNISCDECIWYLIDDILSSNKTLQEVKANIINISTGAVANSHLSQINATILHLQSQFRKWRNQSDIIKTQTAVVKDAALVVQTNLEKLEEKESSAVFQGKKVDQETRDIYLHADQLKRNLFSLGSQIQDIVSDWAFYSVVHDLTLEEVSQRISESEYMVENMRKIDFPSQEPTAKEEAVKAQELRRKVLQLGKRLNSTVGQISPIRNQISDFSRKLSDSREFLGEAVRTTHSTVEKNKDNLVKFQRNEDLRDALMENYGMVNETLQLAGDVITDTGLIAAELDTLIKNVSEFHAAVDGAGGLLKQKADNLSRAEGDLVHRAAEHARELQRLALDLEYNLKNIDANGFVQKAVNASNVYENIVKYIEEANATAETTLNFAQRADDAISGITAEVGFNKQKSREVFVGATNVQTRQDESEASLSDNRKYVDETKETMSEVRQKLSEALSRLNTIDKVNTAQRLTFARGVAESTLNNTAQVLQSISPVNAEVQEWARNLNNSEYDTSAYKLAVNTAGEAVESLTEIVPELLDKLRVVEEKKPVKNISTNIMRIRELIAQARSVARKVQVSMKFDGQTAVEVHPQTNLEELKTVTSISLYMKIETEKEPVQNRFIFYLGNKNGRKDYMGLAIKNNNLVYIYNLGGGDIEIPLSSKPVSTWPPSFNLVKVERLGRHGKVFFTVPSTVRSTAEQKFIQKGEAPGVESLFDLDPDNTVLFVGGVPPDFRLPSSLNLPAFVGCIELGTMNNEVVSLYHFKQTHNVDTTATPPCPRNKLAFAQSKITSYLFDGTGFALINNIGRRGKFGAVTRFDFEVRTVVDNGLLLLMVNGTNFFILEIKDGLLSLVYDFGFSKGPVTLESNSTKLRINDARSHEISVIYHQSKKVILLVDRSHIKTLESEQKQMPFSDIYIGGAPSSILMSRPELAALVGLKGCLRGFQFQKKDFNLLEEPGSIGISYGCPEELFMSHQAYFKGESFLSSSAKISPFHSFEGGFNFRTLQSDGLLFYHSNGPDEFAISLENGAIILNSKGVKVQSDEKHYSDGKTHFLVASVTPEKYQLIVDDKDKQARSHAGSSQSAASAPNKFYFGGTPSSQFLNFTGCISNAYFSRHDRDIEVEDFLKYTEKVQTSLYGCPIEKPPAALHLKQGRNTSRSKKGKTKKKVGRDKLSIPHDPISLKISPEEHPGSEKTHCYLSSQPRATLHAHHYGGIANSRQEYGRIPQFFNERSHFSLSLRTHSSFGLIFYVSDEAEDNYMALFLAHGKLIYTFNAGSSKLKIKSQEKYNDGMWHNVIFTRSGNEGRLIIDGLRVLEERIPTADTLWRVAGPFYVGGVPPGKALKNIQKSSVYSFTGCIKDFQLNGEWMSSITQTFGVTPCFEEPSESGTYFSEDGGYLVLDDSYNLGLRFELVFEVRPRAPSGVLLHLYTAEGHYLNMHLHQGQVVVQVNNGIREFATRVTPKQSLCDGRWHRIAVIRDANVVQLDVDSEVNHVVGPLNHRAVDSRTPVFIGGAPASLLPQSLVTHRPYTGCMRSLAVNETPVSFGKAALVSGAVGVGSCPAE</sequence>
<dbReference type="InterPro" id="IPR056863">
    <property type="entry name" value="LMN_ATRN_NET-like_EGF"/>
</dbReference>
<feature type="domain" description="Laminin EGF-like" evidence="16">
    <location>
        <begin position="260"/>
        <end position="306"/>
    </location>
</feature>
<dbReference type="Bgee" id="ENSLOCG00000016979">
    <property type="expression patterns" value="Expressed in heart and 13 other cell types or tissues"/>
</dbReference>
<evidence type="ECO:0000256" key="12">
    <source>
        <dbReference type="PROSITE-ProRule" id="PRU00460"/>
    </source>
</evidence>
<keyword evidence="18" id="KW-1185">Reference proteome</keyword>
<dbReference type="Proteomes" id="UP000018468">
    <property type="component" value="Linkage group LG1"/>
</dbReference>
<keyword evidence="5" id="KW-0677">Repeat</keyword>
<dbReference type="PANTHER" id="PTHR15036:SF47">
    <property type="entry name" value="LAMININ SUBUNIT ALPHA-4"/>
    <property type="match status" value="1"/>
</dbReference>
<evidence type="ECO:0000256" key="1">
    <source>
        <dbReference type="ARBA" id="ARBA00004302"/>
    </source>
</evidence>
<evidence type="ECO:0000256" key="6">
    <source>
        <dbReference type="ARBA" id="ARBA00022869"/>
    </source>
</evidence>
<dbReference type="InterPro" id="IPR013320">
    <property type="entry name" value="ConA-like_dom_sf"/>
</dbReference>
<keyword evidence="2" id="KW-0964">Secreted</keyword>
<dbReference type="PRINTS" id="PR00011">
    <property type="entry name" value="EGFLAMININ"/>
</dbReference>
<keyword evidence="8" id="KW-0175">Coiled coil</keyword>
<evidence type="ECO:0000256" key="3">
    <source>
        <dbReference type="ARBA" id="ARBA00022530"/>
    </source>
</evidence>
<dbReference type="PANTHER" id="PTHR15036">
    <property type="entry name" value="PIKACHURIN-LIKE PROTEIN"/>
    <property type="match status" value="1"/>
</dbReference>
<dbReference type="SUPFAM" id="SSF57196">
    <property type="entry name" value="EGF/Laminin"/>
    <property type="match status" value="3"/>
</dbReference>
<dbReference type="InterPro" id="IPR010307">
    <property type="entry name" value="Laminin_dom_II"/>
</dbReference>
<keyword evidence="9 12" id="KW-1015">Disulfide bond</keyword>
<dbReference type="GO" id="GO:0005102">
    <property type="term" value="F:signaling receptor binding"/>
    <property type="evidence" value="ECO:0007669"/>
    <property type="project" value="InterPro"/>
</dbReference>
<dbReference type="PROSITE" id="PS50025">
    <property type="entry name" value="LAM_G_DOMAIN"/>
    <property type="match status" value="5"/>
</dbReference>
<dbReference type="FunFam" id="2.60.120.200:FF:000053">
    <property type="entry name" value="Laminin subunit alpha 4"/>
    <property type="match status" value="1"/>
</dbReference>
<feature type="chain" id="PRO_5004869869" evidence="14">
    <location>
        <begin position="25"/>
        <end position="1882"/>
    </location>
</feature>
<evidence type="ECO:0000256" key="13">
    <source>
        <dbReference type="SAM" id="MobiDB-lite"/>
    </source>
</evidence>
<dbReference type="Pfam" id="PF02210">
    <property type="entry name" value="Laminin_G_2"/>
    <property type="match status" value="5"/>
</dbReference>
<dbReference type="InParanoid" id="W5NK30"/>
<dbReference type="GO" id="GO:0045995">
    <property type="term" value="P:regulation of embryonic development"/>
    <property type="evidence" value="ECO:0007669"/>
    <property type="project" value="InterPro"/>
</dbReference>
<dbReference type="CDD" id="cd00055">
    <property type="entry name" value="EGF_Lam"/>
    <property type="match status" value="5"/>
</dbReference>
<dbReference type="GO" id="GO:0007155">
    <property type="term" value="P:cell adhesion"/>
    <property type="evidence" value="ECO:0007669"/>
    <property type="project" value="UniProtKB-KW"/>
</dbReference>
<feature type="signal peptide" evidence="14">
    <location>
        <begin position="1"/>
        <end position="24"/>
    </location>
</feature>
<dbReference type="SMART" id="SM00181">
    <property type="entry name" value="EGF"/>
    <property type="match status" value="3"/>
</dbReference>
<dbReference type="SUPFAM" id="SSF49899">
    <property type="entry name" value="Concanavalin A-like lectins/glucanases"/>
    <property type="match status" value="5"/>
</dbReference>
<dbReference type="SMART" id="SM00282">
    <property type="entry name" value="LamG"/>
    <property type="match status" value="5"/>
</dbReference>
<dbReference type="Pfam" id="PF06008">
    <property type="entry name" value="Laminin_I"/>
    <property type="match status" value="1"/>
</dbReference>
<feature type="disulfide bond" evidence="12">
    <location>
        <begin position="196"/>
        <end position="210"/>
    </location>
</feature>
<feature type="domain" description="Laminin EGF-like" evidence="16">
    <location>
        <begin position="159"/>
        <end position="212"/>
    </location>
</feature>
<dbReference type="FunFam" id="2.10.25.10:FF:000188">
    <property type="entry name" value="Laminin subunit gamma 2"/>
    <property type="match status" value="1"/>
</dbReference>
<dbReference type="GO" id="GO:0009888">
    <property type="term" value="P:tissue development"/>
    <property type="evidence" value="ECO:0000318"/>
    <property type="project" value="GO_Central"/>
</dbReference>
<dbReference type="GO" id="GO:0048514">
    <property type="term" value="P:blood vessel morphogenesis"/>
    <property type="evidence" value="ECO:0000318"/>
    <property type="project" value="GO_Central"/>
</dbReference>
<dbReference type="Gene3D" id="2.60.120.200">
    <property type="match status" value="5"/>
</dbReference>
<dbReference type="Gene3D" id="2.10.25.10">
    <property type="entry name" value="Laminin"/>
    <property type="match status" value="5"/>
</dbReference>
<keyword evidence="7" id="KW-0130">Cell adhesion</keyword>
<dbReference type="GO" id="GO:0009887">
    <property type="term" value="P:animal organ morphogenesis"/>
    <property type="evidence" value="ECO:0000318"/>
    <property type="project" value="GO_Central"/>
</dbReference>
<dbReference type="InterPro" id="IPR009254">
    <property type="entry name" value="Laminin_aI"/>
</dbReference>
<reference evidence="18" key="1">
    <citation type="submission" date="2011-12" db="EMBL/GenBank/DDBJ databases">
        <title>The Draft Genome of Lepisosteus oculatus.</title>
        <authorList>
            <consortium name="The Broad Institute Genome Assembly &amp; Analysis Group"/>
            <consortium name="Computational R&amp;D Group"/>
            <consortium name="and Sequencing Platform"/>
            <person name="Di Palma F."/>
            <person name="Alfoldi J."/>
            <person name="Johnson J."/>
            <person name="Berlin A."/>
            <person name="Gnerre S."/>
            <person name="Jaffe D."/>
            <person name="MacCallum I."/>
            <person name="Young S."/>
            <person name="Walker B.J."/>
            <person name="Lander E.S."/>
            <person name="Lindblad-Toh K."/>
        </authorList>
    </citation>
    <scope>NUCLEOTIDE SEQUENCE [LARGE SCALE GENOMIC DNA]</scope>
</reference>
<dbReference type="GO" id="GO:0007411">
    <property type="term" value="P:axon guidance"/>
    <property type="evidence" value="ECO:0000318"/>
    <property type="project" value="GO_Central"/>
</dbReference>
<dbReference type="Pfam" id="PF00053">
    <property type="entry name" value="EGF_laminin"/>
    <property type="match status" value="4"/>
</dbReference>
<organism evidence="17 18">
    <name type="scientific">Lepisosteus oculatus</name>
    <name type="common">Spotted gar</name>
    <dbReference type="NCBI Taxonomy" id="7918"/>
    <lineage>
        <taxon>Eukaryota</taxon>
        <taxon>Metazoa</taxon>
        <taxon>Chordata</taxon>
        <taxon>Craniata</taxon>
        <taxon>Vertebrata</taxon>
        <taxon>Euteleostomi</taxon>
        <taxon>Actinopterygii</taxon>
        <taxon>Neopterygii</taxon>
        <taxon>Holostei</taxon>
        <taxon>Semionotiformes</taxon>
        <taxon>Lepisosteidae</taxon>
        <taxon>Lepisosteus</taxon>
    </lineage>
</organism>
<comment type="subcellular location">
    <subcellularLocation>
        <location evidence="1">Secreted</location>
        <location evidence="1">Extracellular space</location>
        <location evidence="1">Extracellular matrix</location>
        <location evidence="1">Basement membrane</location>
    </subcellularLocation>
</comment>
<evidence type="ECO:0000259" key="16">
    <source>
        <dbReference type="PROSITE" id="PS50027"/>
    </source>
</evidence>
<evidence type="ECO:0000256" key="14">
    <source>
        <dbReference type="SAM" id="SignalP"/>
    </source>
</evidence>
<dbReference type="InterPro" id="IPR002049">
    <property type="entry name" value="LE_dom"/>
</dbReference>
<dbReference type="Ensembl" id="ENSLOCT00000021025.1">
    <property type="protein sequence ID" value="ENSLOCP00000020989.1"/>
    <property type="gene ID" value="ENSLOCG00000016979.1"/>
</dbReference>
<dbReference type="GO" id="GO:0043010">
    <property type="term" value="P:camera-type eye development"/>
    <property type="evidence" value="ECO:0000318"/>
    <property type="project" value="GO_Central"/>
</dbReference>